<keyword evidence="6" id="KW-1185">Reference proteome</keyword>
<dbReference type="PANTHER" id="PTHR43280">
    <property type="entry name" value="ARAC-FAMILY TRANSCRIPTIONAL REGULATOR"/>
    <property type="match status" value="1"/>
</dbReference>
<dbReference type="EMBL" id="LGCI01000005">
    <property type="protein sequence ID" value="KOY83643.1"/>
    <property type="molecule type" value="Genomic_DNA"/>
</dbReference>
<protein>
    <submittedName>
        <fullName evidence="5">AraC family transcriptional regulator</fullName>
    </submittedName>
</protein>
<evidence type="ECO:0000259" key="4">
    <source>
        <dbReference type="PROSITE" id="PS01124"/>
    </source>
</evidence>
<dbReference type="PANTHER" id="PTHR43280:SF28">
    <property type="entry name" value="HTH-TYPE TRANSCRIPTIONAL ACTIVATOR RHAS"/>
    <property type="match status" value="1"/>
</dbReference>
<keyword evidence="1" id="KW-0805">Transcription regulation</keyword>
<evidence type="ECO:0000256" key="3">
    <source>
        <dbReference type="ARBA" id="ARBA00023163"/>
    </source>
</evidence>
<dbReference type="Gene3D" id="1.10.10.60">
    <property type="entry name" value="Homeodomain-like"/>
    <property type="match status" value="2"/>
</dbReference>
<keyword evidence="3" id="KW-0804">Transcription</keyword>
<dbReference type="InterPro" id="IPR018062">
    <property type="entry name" value="HTH_AraC-typ_CS"/>
</dbReference>
<sequence>MESSFDRKQMGAWLEEALPNAFENCTEPQAEDECIIIYEINRLFDWVKINRLKRHYPNSIIVPIVTEHLTYSTGIAIELVLPTLLIKPLQKSKFLRAIKKLHTSYQEKKASTLTLLELSQQVPQSHASPFREAFLKRLIRGEINDELEIIQSASFLSTNCIPNIVFLIQGYIDVNEQRAIAAPYDASSIITHVFRQNFAGKAPISFLYFERYLLLLMRVPDEYNSFKHWMEGEACLLEVIETLKKDYSIHLFMGVGGVFQDAMQVKESYSQARKARRKPPIQNIHIRYYEDLTKHEQLQKAIYYIEEHYDEQITISDVAKFINFSPTHFSRLFKKETGRNFVDYVAFTRIIKTLPFLRKYDYTIEKISSICGFNTPNYYSLTFKKYVGISPTDYRHTKEILFK</sequence>
<dbReference type="Pfam" id="PF12833">
    <property type="entry name" value="HTH_18"/>
    <property type="match status" value="1"/>
</dbReference>
<dbReference type="PROSITE" id="PS01124">
    <property type="entry name" value="HTH_ARAC_FAMILY_2"/>
    <property type="match status" value="1"/>
</dbReference>
<dbReference type="PATRIC" id="fig|33935.3.peg.314"/>
<reference evidence="5 6" key="1">
    <citation type="submission" date="2015-07" db="EMBL/GenBank/DDBJ databases">
        <title>Genome sequencing project for genomic taxonomy and phylogenomics of Bacillus-like bacteria.</title>
        <authorList>
            <person name="Liu B."/>
            <person name="Wang J."/>
            <person name="Zhu Y."/>
            <person name="Liu G."/>
            <person name="Chen Q."/>
            <person name="Chen Z."/>
            <person name="Che J."/>
            <person name="Ge C."/>
            <person name="Shi H."/>
            <person name="Pan Z."/>
            <person name="Liu X."/>
        </authorList>
    </citation>
    <scope>NUCLEOTIDE SEQUENCE [LARGE SCALE GENOMIC DNA]</scope>
    <source>
        <strain evidence="5 6">DSM 54</strain>
    </source>
</reference>
<proteinExistence type="predicted"/>
<keyword evidence="2" id="KW-0238">DNA-binding</keyword>
<evidence type="ECO:0000256" key="2">
    <source>
        <dbReference type="ARBA" id="ARBA00023125"/>
    </source>
</evidence>
<dbReference type="GO" id="GO:0003700">
    <property type="term" value="F:DNA-binding transcription factor activity"/>
    <property type="evidence" value="ECO:0007669"/>
    <property type="project" value="InterPro"/>
</dbReference>
<dbReference type="STRING" id="33935.ADM90_04485"/>
<dbReference type="OrthoDB" id="9788446at2"/>
<evidence type="ECO:0000256" key="1">
    <source>
        <dbReference type="ARBA" id="ARBA00023015"/>
    </source>
</evidence>
<dbReference type="SMART" id="SM00342">
    <property type="entry name" value="HTH_ARAC"/>
    <property type="match status" value="1"/>
</dbReference>
<gene>
    <name evidence="5" type="ORF">ADM90_04485</name>
</gene>
<evidence type="ECO:0000313" key="6">
    <source>
        <dbReference type="Proteomes" id="UP000037977"/>
    </source>
</evidence>
<organism evidence="5 6">
    <name type="scientific">Lysinibacillus macroides</name>
    <dbReference type="NCBI Taxonomy" id="33935"/>
    <lineage>
        <taxon>Bacteria</taxon>
        <taxon>Bacillati</taxon>
        <taxon>Bacillota</taxon>
        <taxon>Bacilli</taxon>
        <taxon>Bacillales</taxon>
        <taxon>Bacillaceae</taxon>
        <taxon>Lysinibacillus</taxon>
    </lineage>
</organism>
<dbReference type="Proteomes" id="UP000037977">
    <property type="component" value="Unassembled WGS sequence"/>
</dbReference>
<name>A0A0M9DMH2_9BACI</name>
<dbReference type="InterPro" id="IPR009057">
    <property type="entry name" value="Homeodomain-like_sf"/>
</dbReference>
<dbReference type="PROSITE" id="PS00041">
    <property type="entry name" value="HTH_ARAC_FAMILY_1"/>
    <property type="match status" value="1"/>
</dbReference>
<comment type="caution">
    <text evidence="5">The sequence shown here is derived from an EMBL/GenBank/DDBJ whole genome shotgun (WGS) entry which is preliminary data.</text>
</comment>
<evidence type="ECO:0000313" key="5">
    <source>
        <dbReference type="EMBL" id="KOY83643.1"/>
    </source>
</evidence>
<dbReference type="AlphaFoldDB" id="A0A0M9DMH2"/>
<dbReference type="InterPro" id="IPR018060">
    <property type="entry name" value="HTH_AraC"/>
</dbReference>
<accession>A0A0M9DMH2</accession>
<dbReference type="SUPFAM" id="SSF46689">
    <property type="entry name" value="Homeodomain-like"/>
    <property type="match status" value="2"/>
</dbReference>
<feature type="domain" description="HTH araC/xylS-type" evidence="4">
    <location>
        <begin position="299"/>
        <end position="397"/>
    </location>
</feature>
<dbReference type="GO" id="GO:0043565">
    <property type="term" value="F:sequence-specific DNA binding"/>
    <property type="evidence" value="ECO:0007669"/>
    <property type="project" value="InterPro"/>
</dbReference>